<dbReference type="Proteomes" id="UP001064048">
    <property type="component" value="Chromosome 10"/>
</dbReference>
<dbReference type="EMBL" id="CM046110">
    <property type="protein sequence ID" value="KAI8422608.1"/>
    <property type="molecule type" value="Genomic_DNA"/>
</dbReference>
<name>A0ACC0JEU1_CHOFU</name>
<keyword evidence="2" id="KW-1185">Reference proteome</keyword>
<evidence type="ECO:0000313" key="2">
    <source>
        <dbReference type="Proteomes" id="UP001064048"/>
    </source>
</evidence>
<gene>
    <name evidence="1" type="ORF">MSG28_006392</name>
</gene>
<accession>A0ACC0JEU1</accession>
<reference evidence="1 2" key="1">
    <citation type="journal article" date="2022" name="Genome Biol. Evol.">
        <title>The Spruce Budworm Genome: Reconstructing the Evolutionary History of Antifreeze Proteins.</title>
        <authorList>
            <person name="Beliveau C."/>
            <person name="Gagne P."/>
            <person name="Picq S."/>
            <person name="Vernygora O."/>
            <person name="Keeling C.I."/>
            <person name="Pinkney K."/>
            <person name="Doucet D."/>
            <person name="Wen F."/>
            <person name="Johnston J.S."/>
            <person name="Maaroufi H."/>
            <person name="Boyle B."/>
            <person name="Laroche J."/>
            <person name="Dewar K."/>
            <person name="Juretic N."/>
            <person name="Blackburn G."/>
            <person name="Nisole A."/>
            <person name="Brunet B."/>
            <person name="Brandao M."/>
            <person name="Lumley L."/>
            <person name="Duan J."/>
            <person name="Quan G."/>
            <person name="Lucarotti C.J."/>
            <person name="Roe A.D."/>
            <person name="Sperling F.A.H."/>
            <person name="Levesque R.C."/>
            <person name="Cusson M."/>
        </authorList>
    </citation>
    <scope>NUCLEOTIDE SEQUENCE [LARGE SCALE GENOMIC DNA]</scope>
    <source>
        <strain evidence="1">Glfc:IPQL:Cfum</strain>
    </source>
</reference>
<sequence>MSVGSHISLVDLSKQFPFQIDETIKAAICFGETLIISCGHYEGEVDGSSDSEWSCFSSTESQESIPPVKDNEQKKLEVKEKVEEEAVEEENGDDEHDFHFYFFPDCTKPLPPANSKASVLVGPDGFPVVNPVAKGIQFCTCYNDKAGKCDCFAKLPCYCGAKAATECTCGQLETICICDEFKPTTVCECKSSEVCVCHPENKPYPTCTCDQVDKPCFCHPGKFPTPICACKRKRKKPTLDDIQSEGEENESEITEIEAEQEPCDCQKPEPKDPCLCLKGKVCICKPNMCICGVQKNCLCDPAEGKVKCKDQVDKLICSCEVSKQCLCDKNSPEGCKCYPKPPCCTCGNAEDCACFTVCECAQPCLCDTQPEKKECVCLDTPTSAPECTCTVKQDQGLKLKKKRIGKHGYRWCHDVDPRHTYFDYAYDRHDKISYKEQEREKLKILGLYDEKEEAETWMSINVECLGEDKDKFLVQVVSHSSKEGAKAGTKLVSILDMNLHTMEENRTEHITQKDLTKERRSYMAICENGYYNKVTRICGEQDVVKRFYHNFEDARLFLLEGANVVLLRYFGLSRYRGNIRTETVMMNGTICESIYVCHGVSQAIVNGKSLFVCKVERHIIEPNGILHQTLSVLTLRGYLVSHEWANNSYIIHINPLLNIVPEKDLIEPHVPLRENWREDLQLLSDYLDFKSTRTSEGGRYVSESGALTNTVRDYLQALLMLRPQDALHFTRHYFGSALSALDLPHDEYFDSCNKHVRYYFFED</sequence>
<evidence type="ECO:0000313" key="1">
    <source>
        <dbReference type="EMBL" id="KAI8422608.1"/>
    </source>
</evidence>
<proteinExistence type="predicted"/>
<protein>
    <submittedName>
        <fullName evidence="1">Uncharacterized protein</fullName>
    </submittedName>
</protein>
<comment type="caution">
    <text evidence="1">The sequence shown here is derived from an EMBL/GenBank/DDBJ whole genome shotgun (WGS) entry which is preliminary data.</text>
</comment>
<organism evidence="1 2">
    <name type="scientific">Choristoneura fumiferana</name>
    <name type="common">Spruce budworm moth</name>
    <name type="synonym">Archips fumiferana</name>
    <dbReference type="NCBI Taxonomy" id="7141"/>
    <lineage>
        <taxon>Eukaryota</taxon>
        <taxon>Metazoa</taxon>
        <taxon>Ecdysozoa</taxon>
        <taxon>Arthropoda</taxon>
        <taxon>Hexapoda</taxon>
        <taxon>Insecta</taxon>
        <taxon>Pterygota</taxon>
        <taxon>Neoptera</taxon>
        <taxon>Endopterygota</taxon>
        <taxon>Lepidoptera</taxon>
        <taxon>Glossata</taxon>
        <taxon>Ditrysia</taxon>
        <taxon>Tortricoidea</taxon>
        <taxon>Tortricidae</taxon>
        <taxon>Tortricinae</taxon>
        <taxon>Choristoneura</taxon>
    </lineage>
</organism>